<comment type="similarity">
    <text evidence="3 13">Belongs to the cytochrome P450 family.</text>
</comment>
<name>A0AAD9SSL0_9HELO</name>
<evidence type="ECO:0000256" key="6">
    <source>
        <dbReference type="ARBA" id="ARBA00022723"/>
    </source>
</evidence>
<evidence type="ECO:0000313" key="14">
    <source>
        <dbReference type="EMBL" id="KAK2623903.1"/>
    </source>
</evidence>
<evidence type="ECO:0000256" key="1">
    <source>
        <dbReference type="ARBA" id="ARBA00001971"/>
    </source>
</evidence>
<keyword evidence="7" id="KW-1133">Transmembrane helix</keyword>
<dbReference type="CDD" id="cd11061">
    <property type="entry name" value="CYP67-like"/>
    <property type="match status" value="1"/>
</dbReference>
<dbReference type="PRINTS" id="PR00385">
    <property type="entry name" value="P450"/>
</dbReference>
<reference evidence="14" key="1">
    <citation type="submission" date="2023-06" db="EMBL/GenBank/DDBJ databases">
        <title>Draft genome of Marssonina rosae.</title>
        <authorList>
            <person name="Cheng Q."/>
        </authorList>
    </citation>
    <scope>NUCLEOTIDE SEQUENCE</scope>
    <source>
        <strain evidence="14">R4</strain>
    </source>
</reference>
<keyword evidence="9 12" id="KW-0408">Iron</keyword>
<proteinExistence type="inferred from homology"/>
<evidence type="ECO:0000256" key="12">
    <source>
        <dbReference type="PIRSR" id="PIRSR602401-1"/>
    </source>
</evidence>
<dbReference type="PRINTS" id="PR00463">
    <property type="entry name" value="EP450I"/>
</dbReference>
<keyword evidence="15" id="KW-1185">Reference proteome</keyword>
<evidence type="ECO:0000256" key="5">
    <source>
        <dbReference type="ARBA" id="ARBA00022692"/>
    </source>
</evidence>
<gene>
    <name evidence="14" type="ORF">QTJ16_006537</name>
</gene>
<evidence type="ECO:0000256" key="8">
    <source>
        <dbReference type="ARBA" id="ARBA00023002"/>
    </source>
</evidence>
<keyword evidence="6 12" id="KW-0479">Metal-binding</keyword>
<keyword evidence="5" id="KW-0812">Transmembrane</keyword>
<evidence type="ECO:0000256" key="10">
    <source>
        <dbReference type="ARBA" id="ARBA00023033"/>
    </source>
</evidence>
<comment type="cofactor">
    <cofactor evidence="1 12">
        <name>heme</name>
        <dbReference type="ChEBI" id="CHEBI:30413"/>
    </cofactor>
</comment>
<accession>A0AAD9SSL0</accession>
<dbReference type="PROSITE" id="PS00086">
    <property type="entry name" value="CYTOCHROME_P450"/>
    <property type="match status" value="1"/>
</dbReference>
<protein>
    <recommendedName>
        <fullName evidence="16">Cytochrome P450</fullName>
    </recommendedName>
</protein>
<comment type="subcellular location">
    <subcellularLocation>
        <location evidence="2">Membrane</location>
    </subcellularLocation>
</comment>
<dbReference type="InterPro" id="IPR002401">
    <property type="entry name" value="Cyt_P450_E_grp-I"/>
</dbReference>
<dbReference type="GO" id="GO:1902181">
    <property type="term" value="P:verruculogen biosynthetic process"/>
    <property type="evidence" value="ECO:0007669"/>
    <property type="project" value="UniProtKB-ARBA"/>
</dbReference>
<keyword evidence="8 13" id="KW-0560">Oxidoreductase</keyword>
<dbReference type="GO" id="GO:0004497">
    <property type="term" value="F:monooxygenase activity"/>
    <property type="evidence" value="ECO:0007669"/>
    <property type="project" value="UniProtKB-KW"/>
</dbReference>
<dbReference type="PANTHER" id="PTHR24305:SF237">
    <property type="entry name" value="CYTOCHROME P450 MONOOXYGENASE ATNE-RELATED"/>
    <property type="match status" value="1"/>
</dbReference>
<dbReference type="GO" id="GO:0005506">
    <property type="term" value="F:iron ion binding"/>
    <property type="evidence" value="ECO:0007669"/>
    <property type="project" value="InterPro"/>
</dbReference>
<evidence type="ECO:0000256" key="2">
    <source>
        <dbReference type="ARBA" id="ARBA00004370"/>
    </source>
</evidence>
<keyword evidence="4 12" id="KW-0349">Heme</keyword>
<organism evidence="14 15">
    <name type="scientific">Diplocarpon rosae</name>
    <dbReference type="NCBI Taxonomy" id="946125"/>
    <lineage>
        <taxon>Eukaryota</taxon>
        <taxon>Fungi</taxon>
        <taxon>Dikarya</taxon>
        <taxon>Ascomycota</taxon>
        <taxon>Pezizomycotina</taxon>
        <taxon>Leotiomycetes</taxon>
        <taxon>Helotiales</taxon>
        <taxon>Drepanopezizaceae</taxon>
        <taxon>Diplocarpon</taxon>
    </lineage>
</organism>
<evidence type="ECO:0008006" key="16">
    <source>
        <dbReference type="Google" id="ProtNLM"/>
    </source>
</evidence>
<dbReference type="InterPro" id="IPR017972">
    <property type="entry name" value="Cyt_P450_CS"/>
</dbReference>
<keyword evidence="11" id="KW-0472">Membrane</keyword>
<evidence type="ECO:0000313" key="15">
    <source>
        <dbReference type="Proteomes" id="UP001285354"/>
    </source>
</evidence>
<feature type="binding site" description="axial binding residue" evidence="12">
    <location>
        <position position="464"/>
    </location>
    <ligand>
        <name>heme</name>
        <dbReference type="ChEBI" id="CHEBI:30413"/>
    </ligand>
    <ligandPart>
        <name>Fe</name>
        <dbReference type="ChEBI" id="CHEBI:18248"/>
    </ligandPart>
</feature>
<dbReference type="EMBL" id="JAUBYV010000011">
    <property type="protein sequence ID" value="KAK2623903.1"/>
    <property type="molecule type" value="Genomic_DNA"/>
</dbReference>
<dbReference type="InterPro" id="IPR001128">
    <property type="entry name" value="Cyt_P450"/>
</dbReference>
<evidence type="ECO:0000256" key="13">
    <source>
        <dbReference type="RuleBase" id="RU000461"/>
    </source>
</evidence>
<comment type="caution">
    <text evidence="14">The sequence shown here is derived from an EMBL/GenBank/DDBJ whole genome shotgun (WGS) entry which is preliminary data.</text>
</comment>
<dbReference type="GO" id="GO:0016705">
    <property type="term" value="F:oxidoreductase activity, acting on paired donors, with incorporation or reduction of molecular oxygen"/>
    <property type="evidence" value="ECO:0007669"/>
    <property type="project" value="InterPro"/>
</dbReference>
<evidence type="ECO:0000256" key="4">
    <source>
        <dbReference type="ARBA" id="ARBA00022617"/>
    </source>
</evidence>
<evidence type="ECO:0000256" key="7">
    <source>
        <dbReference type="ARBA" id="ARBA00022989"/>
    </source>
</evidence>
<dbReference type="InterPro" id="IPR050121">
    <property type="entry name" value="Cytochrome_P450_monoxygenase"/>
</dbReference>
<evidence type="ECO:0000256" key="9">
    <source>
        <dbReference type="ARBA" id="ARBA00023004"/>
    </source>
</evidence>
<evidence type="ECO:0000256" key="3">
    <source>
        <dbReference type="ARBA" id="ARBA00010617"/>
    </source>
</evidence>
<dbReference type="PANTHER" id="PTHR24305">
    <property type="entry name" value="CYTOCHROME P450"/>
    <property type="match status" value="1"/>
</dbReference>
<dbReference type="FunFam" id="1.10.630.10:FF:000063">
    <property type="entry name" value="Cytochrome P450 monooxygenase"/>
    <property type="match status" value="1"/>
</dbReference>
<dbReference type="Gene3D" id="1.10.630.10">
    <property type="entry name" value="Cytochrome P450"/>
    <property type="match status" value="1"/>
</dbReference>
<dbReference type="GO" id="GO:0020037">
    <property type="term" value="F:heme binding"/>
    <property type="evidence" value="ECO:0007669"/>
    <property type="project" value="InterPro"/>
</dbReference>
<dbReference type="AlphaFoldDB" id="A0AAD9SSL0"/>
<dbReference type="Pfam" id="PF00067">
    <property type="entry name" value="p450"/>
    <property type="match status" value="1"/>
</dbReference>
<dbReference type="SUPFAM" id="SSF48264">
    <property type="entry name" value="Cytochrome P450"/>
    <property type="match status" value="1"/>
</dbReference>
<dbReference type="GO" id="GO:0016020">
    <property type="term" value="C:membrane"/>
    <property type="evidence" value="ECO:0007669"/>
    <property type="project" value="UniProtKB-SubCell"/>
</dbReference>
<sequence>MLFPASGSGLLSMLTTLLLRTLLLSSAYLVLLAVYRLTLHPLAKYPGPFLAKVTDWYSVYHAWKGDRHLEFWRCHEIYGPVVRYGPNSLSINTNSALKTIYGHKSNVKKSQFYSVFPPTKDTFNTHSTIDKASHARKRRVLSHAFSDSAMKSMDKYILGNIRTFCAKLGARPARVGEETDAKGQWSGAQNMADWTNYLTFDVMGDLCFGKAFEMLEHEKNRHVIELLANATHMHLILGTKPSMKTLGLNKILFGKIYNTRMQYMAYSKVQAAERTKLGLDTDRKDFFYHLLNARDPQTGKGFTEAELWGESNLLIIAGSDTTSTALASTFFYLVHNPATLEQLTAEVRSRFSDREDIHASPTLNSCTYLRAVIDEAMRLSPPVGGIMPREVLAGGLEIDGLHLPAGVVVGTPHYALHHNPLYYPAPFSFHPGRWIVGSSPEVTSESVALAQSAFCPFSVGPRSCIGKGLAYAELMTTLARVVFMYDMKLAEGTSAGEGRPELEWGRQRREEYQLRDTFTSLKDGPYLKFRERE</sequence>
<evidence type="ECO:0000256" key="11">
    <source>
        <dbReference type="ARBA" id="ARBA00023136"/>
    </source>
</evidence>
<dbReference type="InterPro" id="IPR036396">
    <property type="entry name" value="Cyt_P450_sf"/>
</dbReference>
<keyword evidence="10 13" id="KW-0503">Monooxygenase</keyword>
<dbReference type="Proteomes" id="UP001285354">
    <property type="component" value="Unassembled WGS sequence"/>
</dbReference>